<dbReference type="AlphaFoldDB" id="A0A4Z2B9H3"/>
<dbReference type="SMART" id="SM00679">
    <property type="entry name" value="CTNS"/>
    <property type="match status" value="1"/>
</dbReference>
<dbReference type="Gene3D" id="6.20.130.20">
    <property type="entry name" value="Mitochondrial ribosomal protein L55"/>
    <property type="match status" value="1"/>
</dbReference>
<dbReference type="PANTHER" id="PTHR13131:SF5">
    <property type="entry name" value="CYSTINOSIN"/>
    <property type="match status" value="1"/>
</dbReference>
<evidence type="ECO:0000256" key="6">
    <source>
        <dbReference type="ARBA" id="ARBA00022847"/>
    </source>
</evidence>
<evidence type="ECO:0000256" key="2">
    <source>
        <dbReference type="ARBA" id="ARBA00006855"/>
    </source>
</evidence>
<evidence type="ECO:0000256" key="10">
    <source>
        <dbReference type="ARBA" id="ARBA00048473"/>
    </source>
</evidence>
<comment type="subcellular location">
    <subcellularLocation>
        <location evidence="1">Lysosome membrane</location>
        <topology evidence="1">Multi-pass membrane protein</topology>
    </subcellularLocation>
</comment>
<feature type="transmembrane region" description="Helical" evidence="11">
    <location>
        <begin position="330"/>
        <end position="351"/>
    </location>
</feature>
<keyword evidence="6" id="KW-0769">Symport</keyword>
<dbReference type="GO" id="GO:0015293">
    <property type="term" value="F:symporter activity"/>
    <property type="evidence" value="ECO:0007669"/>
    <property type="project" value="UniProtKB-KW"/>
</dbReference>
<dbReference type="GO" id="GO:0015184">
    <property type="term" value="F:L-cystine transmembrane transporter activity"/>
    <property type="evidence" value="ECO:0007669"/>
    <property type="project" value="TreeGrafter"/>
</dbReference>
<keyword evidence="3" id="KW-0813">Transport</keyword>
<dbReference type="Gene3D" id="1.20.1280.290">
    <property type="match status" value="1"/>
</dbReference>
<dbReference type="EMBL" id="SWLE01000019">
    <property type="protein sequence ID" value="TNM87660.1"/>
    <property type="molecule type" value="Genomic_DNA"/>
</dbReference>
<keyword evidence="7 11" id="KW-1133">Transmembrane helix</keyword>
<dbReference type="NCBIfam" id="TIGR00951">
    <property type="entry name" value="2A43"/>
    <property type="match status" value="1"/>
</dbReference>
<evidence type="ECO:0000313" key="12">
    <source>
        <dbReference type="EMBL" id="TNM87660.1"/>
    </source>
</evidence>
<dbReference type="GO" id="GO:0005762">
    <property type="term" value="C:mitochondrial large ribosomal subunit"/>
    <property type="evidence" value="ECO:0007669"/>
    <property type="project" value="InterPro"/>
</dbReference>
<feature type="transmembrane region" description="Helical" evidence="11">
    <location>
        <begin position="357"/>
        <end position="375"/>
    </location>
</feature>
<dbReference type="InterPro" id="IPR018615">
    <property type="entry name" value="Ribosomal_mL55"/>
</dbReference>
<reference evidence="12 13" key="1">
    <citation type="submission" date="2019-04" db="EMBL/GenBank/DDBJ databases">
        <title>The sequence and de novo assembly of Takifugu bimaculatus genome using PacBio and Hi-C technologies.</title>
        <authorList>
            <person name="Xu P."/>
            <person name="Liu B."/>
            <person name="Zhou Z."/>
        </authorList>
    </citation>
    <scope>NUCLEOTIDE SEQUENCE [LARGE SCALE GENOMIC DNA]</scope>
    <source>
        <strain evidence="12">TB-2018</strain>
        <tissue evidence="12">Muscle</tissue>
    </source>
</reference>
<proteinExistence type="inferred from homology"/>
<keyword evidence="9" id="KW-0458">Lysosome</keyword>
<keyword evidence="8 11" id="KW-0472">Membrane</keyword>
<dbReference type="PANTHER" id="PTHR13131">
    <property type="entry name" value="CYSTINOSIN"/>
    <property type="match status" value="1"/>
</dbReference>
<dbReference type="FunFam" id="1.20.1280.290:FF:000016">
    <property type="entry name" value="Cystinosin homolog"/>
    <property type="match status" value="1"/>
</dbReference>
<dbReference type="InterPro" id="IPR005282">
    <property type="entry name" value="LC_transporter"/>
</dbReference>
<dbReference type="InterPro" id="IPR006603">
    <property type="entry name" value="PQ-loop_rpt"/>
</dbReference>
<sequence length="463" mass="52565">MRRSLKPSRLAAVAGGSWGPPVGLVHTCPPQFNSNRTSVVRCGRQKYERSYPVMLVQPDGSTINIQYREPRRILLMPINLATLSEEERQARQKKRQAKKPKQQFAVQYEDDFNGERRRCCTQTVCSDLGNNNEEDVEAKIQSSVMSSLGLSLKPAQLLFMWMLINVSESRLDLFAPDSVTLPEASEASLNITLSSPVQQPIVFYLNVTYTSERNYSSIITLPTQVLLPRHSSTVTFNVTSHNVGQVTTYLQCNCTELQHLSRIRFMVIHSNVLAVISQIEEFLKRNPKGINPVSSNDVFFSLHAVLLCLVYFCQAAIYKRGDQKISWTAVFLLLVGWTFALVTLVLAAAKQITWLDFLYYCSYIKLAVTLIKYVPQAFMNYRRQSTEGWSIGGVLMDFSGGILSILQMFLQSYNNNEWKLVFGDPTKFGLGAFSVIFDILFLTQHYCLYRKTTPYEALVQDTN</sequence>
<name>A0A4Z2B9H3_9TELE</name>
<evidence type="ECO:0000256" key="3">
    <source>
        <dbReference type="ARBA" id="ARBA00022448"/>
    </source>
</evidence>
<evidence type="ECO:0008006" key="14">
    <source>
        <dbReference type="Google" id="ProtNLM"/>
    </source>
</evidence>
<comment type="similarity">
    <text evidence="2">Belongs to the cystinosin family.</text>
</comment>
<evidence type="ECO:0000256" key="1">
    <source>
        <dbReference type="ARBA" id="ARBA00004155"/>
    </source>
</evidence>
<evidence type="ECO:0000256" key="4">
    <source>
        <dbReference type="ARBA" id="ARBA00022692"/>
    </source>
</evidence>
<dbReference type="Proteomes" id="UP000516260">
    <property type="component" value="Chromosome 6"/>
</dbReference>
<evidence type="ECO:0000313" key="13">
    <source>
        <dbReference type="Proteomes" id="UP000516260"/>
    </source>
</evidence>
<gene>
    <name evidence="12" type="ORF">fugu_005881</name>
</gene>
<keyword evidence="5" id="KW-0677">Repeat</keyword>
<evidence type="ECO:0000256" key="7">
    <source>
        <dbReference type="ARBA" id="ARBA00022989"/>
    </source>
</evidence>
<dbReference type="Pfam" id="PF09776">
    <property type="entry name" value="Mitoc_L55"/>
    <property type="match status" value="1"/>
</dbReference>
<comment type="catalytic activity">
    <reaction evidence="10">
        <text>L-cystine(out) + H(+)(out) = L-cystine(in) + H(+)(in)</text>
        <dbReference type="Rhea" id="RHEA:66172"/>
        <dbReference type="ChEBI" id="CHEBI:15378"/>
        <dbReference type="ChEBI" id="CHEBI:35491"/>
    </reaction>
    <physiologicalReaction direction="left-to-right" evidence="10">
        <dbReference type="Rhea" id="RHEA:66173"/>
    </physiologicalReaction>
</comment>
<evidence type="ECO:0000256" key="9">
    <source>
        <dbReference type="ARBA" id="ARBA00023228"/>
    </source>
</evidence>
<evidence type="ECO:0000256" key="11">
    <source>
        <dbReference type="SAM" id="Phobius"/>
    </source>
</evidence>
<dbReference type="GO" id="GO:0005765">
    <property type="term" value="C:lysosomal membrane"/>
    <property type="evidence" value="ECO:0007669"/>
    <property type="project" value="UniProtKB-SubCell"/>
</dbReference>
<evidence type="ECO:0000256" key="5">
    <source>
        <dbReference type="ARBA" id="ARBA00022737"/>
    </source>
</evidence>
<dbReference type="InterPro" id="IPR044884">
    <property type="entry name" value="Ribosomal_mL55_sf"/>
</dbReference>
<keyword evidence="4 11" id="KW-0812">Transmembrane</keyword>
<protein>
    <recommendedName>
        <fullName evidence="14">Cystinosin</fullName>
    </recommendedName>
</protein>
<dbReference type="Pfam" id="PF04193">
    <property type="entry name" value="PQ-loop"/>
    <property type="match status" value="1"/>
</dbReference>
<feature type="transmembrane region" description="Helical" evidence="11">
    <location>
        <begin position="387"/>
        <end position="410"/>
    </location>
</feature>
<evidence type="ECO:0000256" key="8">
    <source>
        <dbReference type="ARBA" id="ARBA00023136"/>
    </source>
</evidence>
<keyword evidence="13" id="KW-1185">Reference proteome</keyword>
<dbReference type="GO" id="GO:0003735">
    <property type="term" value="F:structural constituent of ribosome"/>
    <property type="evidence" value="ECO:0007669"/>
    <property type="project" value="InterPro"/>
</dbReference>
<comment type="caution">
    <text evidence="12">The sequence shown here is derived from an EMBL/GenBank/DDBJ whole genome shotgun (WGS) entry which is preliminary data.</text>
</comment>
<feature type="transmembrane region" description="Helical" evidence="11">
    <location>
        <begin position="430"/>
        <end position="449"/>
    </location>
</feature>
<feature type="transmembrane region" description="Helical" evidence="11">
    <location>
        <begin position="298"/>
        <end position="318"/>
    </location>
</feature>
<organism evidence="12 13">
    <name type="scientific">Takifugu bimaculatus</name>
    <dbReference type="NCBI Taxonomy" id="433685"/>
    <lineage>
        <taxon>Eukaryota</taxon>
        <taxon>Metazoa</taxon>
        <taxon>Chordata</taxon>
        <taxon>Craniata</taxon>
        <taxon>Vertebrata</taxon>
        <taxon>Euteleostomi</taxon>
        <taxon>Actinopterygii</taxon>
        <taxon>Neopterygii</taxon>
        <taxon>Teleostei</taxon>
        <taxon>Neoteleostei</taxon>
        <taxon>Acanthomorphata</taxon>
        <taxon>Eupercaria</taxon>
        <taxon>Tetraodontiformes</taxon>
        <taxon>Tetradontoidea</taxon>
        <taxon>Tetraodontidae</taxon>
        <taxon>Takifugu</taxon>
    </lineage>
</organism>
<accession>A0A4Z2B9H3</accession>